<evidence type="ECO:0000313" key="3">
    <source>
        <dbReference type="Proteomes" id="UP000607653"/>
    </source>
</evidence>
<gene>
    <name evidence="2" type="ORF">HUJ06_010879</name>
</gene>
<dbReference type="InterPro" id="IPR001623">
    <property type="entry name" value="DnaJ_domain"/>
</dbReference>
<dbReference type="CDD" id="cd06257">
    <property type="entry name" value="DnaJ"/>
    <property type="match status" value="1"/>
</dbReference>
<dbReference type="Pfam" id="PF00226">
    <property type="entry name" value="DnaJ"/>
    <property type="match status" value="1"/>
</dbReference>
<accession>A0A822YS37</accession>
<dbReference type="Gene3D" id="1.10.287.110">
    <property type="entry name" value="DnaJ domain"/>
    <property type="match status" value="1"/>
</dbReference>
<dbReference type="PRINTS" id="PR00625">
    <property type="entry name" value="JDOMAIN"/>
</dbReference>
<dbReference type="SUPFAM" id="SSF46565">
    <property type="entry name" value="Chaperone J-domain"/>
    <property type="match status" value="1"/>
</dbReference>
<organism evidence="2 3">
    <name type="scientific">Nelumbo nucifera</name>
    <name type="common">Sacred lotus</name>
    <dbReference type="NCBI Taxonomy" id="4432"/>
    <lineage>
        <taxon>Eukaryota</taxon>
        <taxon>Viridiplantae</taxon>
        <taxon>Streptophyta</taxon>
        <taxon>Embryophyta</taxon>
        <taxon>Tracheophyta</taxon>
        <taxon>Spermatophyta</taxon>
        <taxon>Magnoliopsida</taxon>
        <taxon>Proteales</taxon>
        <taxon>Nelumbonaceae</taxon>
        <taxon>Nelumbo</taxon>
    </lineage>
</organism>
<feature type="domain" description="J" evidence="1">
    <location>
        <begin position="15"/>
        <end position="84"/>
    </location>
</feature>
<dbReference type="InterPro" id="IPR018253">
    <property type="entry name" value="DnaJ_domain_CS"/>
</dbReference>
<name>A0A822YS37_NELNU</name>
<dbReference type="EMBL" id="DUZY01000003">
    <property type="protein sequence ID" value="DAD32028.1"/>
    <property type="molecule type" value="Genomic_DNA"/>
</dbReference>
<dbReference type="PANTHER" id="PTHR44743:SF10">
    <property type="entry name" value="J DOMAIN-CONTAINING PROTEIN"/>
    <property type="match status" value="1"/>
</dbReference>
<evidence type="ECO:0000313" key="2">
    <source>
        <dbReference type="EMBL" id="DAD32028.1"/>
    </source>
</evidence>
<protein>
    <recommendedName>
        <fullName evidence="1">J domain-containing protein</fullName>
    </recommendedName>
</protein>
<sequence length="163" mass="18726">MEWFVGMNSDQSSTSYYNVLGVDKNSSVTDIRNAYRRLAMQWHPDRWTRTPSLLGEAKRKFQQIQEAYSVLSDEGKRTMYDAALCYDPDDETEDEGLTDFVQEMLSLMANVGREVCPKTKTPGPGYYEFAPISRFHGSHFHQNINQIGGFKVRRSTDTSEAEF</sequence>
<evidence type="ECO:0000259" key="1">
    <source>
        <dbReference type="PROSITE" id="PS50076"/>
    </source>
</evidence>
<dbReference type="PROSITE" id="PS50076">
    <property type="entry name" value="DNAJ_2"/>
    <property type="match status" value="1"/>
</dbReference>
<dbReference type="AlphaFoldDB" id="A0A822YS37"/>
<comment type="caution">
    <text evidence="2">The sequence shown here is derived from an EMBL/GenBank/DDBJ whole genome shotgun (WGS) entry which is preliminary data.</text>
</comment>
<dbReference type="PROSITE" id="PS00636">
    <property type="entry name" value="DNAJ_1"/>
    <property type="match status" value="1"/>
</dbReference>
<reference evidence="2 3" key="1">
    <citation type="journal article" date="2020" name="Mol. Biol. Evol.">
        <title>Distinct Expression and Methylation Patterns for Genes with Different Fates following a Single Whole-Genome Duplication in Flowering Plants.</title>
        <authorList>
            <person name="Shi T."/>
            <person name="Rahmani R.S."/>
            <person name="Gugger P.F."/>
            <person name="Wang M."/>
            <person name="Li H."/>
            <person name="Zhang Y."/>
            <person name="Li Z."/>
            <person name="Wang Q."/>
            <person name="Van de Peer Y."/>
            <person name="Marchal K."/>
            <person name="Chen J."/>
        </authorList>
    </citation>
    <scope>NUCLEOTIDE SEQUENCE [LARGE SCALE GENOMIC DNA]</scope>
    <source>
        <tissue evidence="2">Leaf</tissue>
    </source>
</reference>
<dbReference type="Proteomes" id="UP000607653">
    <property type="component" value="Unassembled WGS sequence"/>
</dbReference>
<keyword evidence="3" id="KW-1185">Reference proteome</keyword>
<dbReference type="SMART" id="SM00271">
    <property type="entry name" value="DnaJ"/>
    <property type="match status" value="1"/>
</dbReference>
<dbReference type="PANTHER" id="PTHR44743">
    <property type="entry name" value="PUTATIVE, EXPRESSED-RELATED"/>
    <property type="match status" value="1"/>
</dbReference>
<dbReference type="InterPro" id="IPR036869">
    <property type="entry name" value="J_dom_sf"/>
</dbReference>
<proteinExistence type="predicted"/>